<dbReference type="EMBL" id="PDJQ01000001">
    <property type="protein sequence ID" value="PFG72832.1"/>
    <property type="molecule type" value="Genomic_DNA"/>
</dbReference>
<keyword evidence="1" id="KW-0436">Ligase</keyword>
<dbReference type="AlphaFoldDB" id="A0A2A9HCE3"/>
<evidence type="ECO:0000313" key="2">
    <source>
        <dbReference type="Proteomes" id="UP000223071"/>
    </source>
</evidence>
<keyword evidence="2" id="KW-1185">Reference proteome</keyword>
<protein>
    <submittedName>
        <fullName evidence="1">Putative ATP-grasp superfamily ATP-dependent carboligase</fullName>
    </submittedName>
</protein>
<organism evidence="1 2">
    <name type="scientific">Tepidiforma thermophila (strain KCTC 52669 / CGMCC 1.13589 / G233)</name>
    <dbReference type="NCBI Taxonomy" id="2761530"/>
    <lineage>
        <taxon>Bacteria</taxon>
        <taxon>Bacillati</taxon>
        <taxon>Chloroflexota</taxon>
        <taxon>Tepidiformia</taxon>
        <taxon>Tepidiformales</taxon>
        <taxon>Tepidiformaceae</taxon>
        <taxon>Tepidiforma</taxon>
    </lineage>
</organism>
<dbReference type="InterPro" id="IPR038389">
    <property type="entry name" value="PSMG2_sf"/>
</dbReference>
<dbReference type="GO" id="GO:0016874">
    <property type="term" value="F:ligase activity"/>
    <property type="evidence" value="ECO:0007669"/>
    <property type="project" value="UniProtKB-KW"/>
</dbReference>
<sequence>MEHLRLENLPELRSPVFICAFAGWNDAASAATNAARFVVRRFGARKFGSFDPEPFYDFREVRPHVRLTVRGEREVIWPANDAFYARNPTGPHDVLVFIGTEPNLKWRTYTGELVELATWMRAELVVSLGALLADVPHTRPVRVTGSAFDPAVGERLGLQPSRYEGPTGIVGVLHTALRDAGLPGASLWANVPHYLTASQNPAATAALLRRISGLLEVTFDLAELDAAAQRFLAEVEGALQANPEAQEYVRRLEASYEEAGPEAPQLPRGEDLVLDIERFLREQREGRGED</sequence>
<dbReference type="InterPro" id="IPR019151">
    <property type="entry name" value="Proteasome_assmbl_chaperone_2"/>
</dbReference>
<comment type="caution">
    <text evidence="1">The sequence shown here is derived from an EMBL/GenBank/DDBJ whole genome shotgun (WGS) entry which is preliminary data.</text>
</comment>
<name>A0A2A9HCE3_TEPT2</name>
<reference evidence="1 2" key="1">
    <citation type="submission" date="2017-09" db="EMBL/GenBank/DDBJ databases">
        <title>Sequencing the genomes of two abundant thermophiles in Great Basin hot springs: Thermocrinis jamiesonii and novel Chloroflexi Thermoflexus hugenholtzii.</title>
        <authorList>
            <person name="Hedlund B."/>
        </authorList>
    </citation>
    <scope>NUCLEOTIDE SEQUENCE [LARGE SCALE GENOMIC DNA]</scope>
    <source>
        <strain evidence="1 2">G233</strain>
    </source>
</reference>
<dbReference type="SUPFAM" id="SSF159659">
    <property type="entry name" value="Cgl1923-like"/>
    <property type="match status" value="1"/>
</dbReference>
<dbReference type="PIRSF" id="PIRSF028754">
    <property type="entry name" value="UCP028754"/>
    <property type="match status" value="1"/>
</dbReference>
<evidence type="ECO:0000313" key="1">
    <source>
        <dbReference type="EMBL" id="PFG72832.1"/>
    </source>
</evidence>
<dbReference type="Proteomes" id="UP000223071">
    <property type="component" value="Unassembled WGS sequence"/>
</dbReference>
<dbReference type="RefSeq" id="WP_098502338.1">
    <property type="nucleotide sequence ID" value="NZ_PDJQ01000001.1"/>
</dbReference>
<accession>A0A2A9HCE3</accession>
<gene>
    <name evidence="1" type="ORF">A9A59_0023</name>
</gene>
<dbReference type="Pfam" id="PF09754">
    <property type="entry name" value="PAC2"/>
    <property type="match status" value="1"/>
</dbReference>
<dbReference type="InterPro" id="IPR008492">
    <property type="entry name" value="Rv2714-like"/>
</dbReference>
<proteinExistence type="predicted"/>
<dbReference type="Gene3D" id="3.40.50.10900">
    <property type="entry name" value="PAC-like subunit"/>
    <property type="match status" value="1"/>
</dbReference>